<dbReference type="EMBL" id="AMLP01000002">
    <property type="protein sequence ID" value="ELS58988.1"/>
    <property type="molecule type" value="Genomic_DNA"/>
</dbReference>
<proteinExistence type="predicted"/>
<sequence length="43" mass="4596">MHGRRVGAECDAGGHEGVRHGGSPGDRGAWARRSRRRGAGGWR</sequence>
<dbReference type="PATRIC" id="fig|1160705.3.peg.45"/>
<dbReference type="AlphaFoldDB" id="L8PSK2"/>
<comment type="caution">
    <text evidence="2">The sequence shown here is derived from an EMBL/GenBank/DDBJ whole genome shotgun (WGS) entry which is preliminary data.</text>
</comment>
<name>L8PSK2_STRVR</name>
<evidence type="ECO:0000256" key="1">
    <source>
        <dbReference type="SAM" id="MobiDB-lite"/>
    </source>
</evidence>
<dbReference type="Proteomes" id="UP000011205">
    <property type="component" value="Unassembled WGS sequence"/>
</dbReference>
<feature type="region of interest" description="Disordered" evidence="1">
    <location>
        <begin position="1"/>
        <end position="43"/>
    </location>
</feature>
<protein>
    <submittedName>
        <fullName evidence="2">Uncharacterized protein</fullName>
    </submittedName>
</protein>
<feature type="compositionally biased region" description="Basic residues" evidence="1">
    <location>
        <begin position="30"/>
        <end position="43"/>
    </location>
</feature>
<organism evidence="2 3">
    <name type="scientific">Streptomyces viridochromogenes Tue57</name>
    <dbReference type="NCBI Taxonomy" id="1160705"/>
    <lineage>
        <taxon>Bacteria</taxon>
        <taxon>Bacillati</taxon>
        <taxon>Actinomycetota</taxon>
        <taxon>Actinomycetes</taxon>
        <taxon>Kitasatosporales</taxon>
        <taxon>Streptomycetaceae</taxon>
        <taxon>Streptomyces</taxon>
    </lineage>
</organism>
<gene>
    <name evidence="2" type="ORF">STVIR_0048</name>
</gene>
<feature type="compositionally biased region" description="Basic and acidic residues" evidence="1">
    <location>
        <begin position="1"/>
        <end position="19"/>
    </location>
</feature>
<reference evidence="2 3" key="1">
    <citation type="journal article" date="2013" name="Genome Announc.">
        <title>Draft Genome Sequence of Streptomyces viridochromogenes Strain Tu57, Producer of Avilamycin.</title>
        <authorList>
            <person name="Gruning B.A."/>
            <person name="Erxleben A."/>
            <person name="Hahnlein A."/>
            <person name="Gunther S."/>
        </authorList>
    </citation>
    <scope>NUCLEOTIDE SEQUENCE [LARGE SCALE GENOMIC DNA]</scope>
    <source>
        <strain evidence="2 3">Tue57</strain>
    </source>
</reference>
<accession>L8PSK2</accession>
<evidence type="ECO:0000313" key="3">
    <source>
        <dbReference type="Proteomes" id="UP000011205"/>
    </source>
</evidence>
<evidence type="ECO:0000313" key="2">
    <source>
        <dbReference type="EMBL" id="ELS58988.1"/>
    </source>
</evidence>